<keyword evidence="3" id="KW-1185">Reference proteome</keyword>
<dbReference type="AlphaFoldDB" id="A0A485KW63"/>
<name>A0A485KW63_9STRA</name>
<evidence type="ECO:0000313" key="2">
    <source>
        <dbReference type="EMBL" id="VFT89222.1"/>
    </source>
</evidence>
<accession>A0A485KW63</accession>
<dbReference type="OrthoDB" id="69373at2759"/>
<dbReference type="Proteomes" id="UP000332933">
    <property type="component" value="Unassembled WGS sequence"/>
</dbReference>
<sequence length="345" mass="39727">MGLEGDHALDRREYFRRKQREHRRKIRDERTFLQEELATLEAKVRPSTLTASTETWDEEGAVLSWQAVAQVFRAATGRAKADQRDLTQRMTTTSARIHKLMCFLQACRPCPMPSLSMSLPTMQYVTLPAHPETRTTAKQWLTQQLYHNTDRVFASFPHDHDAFVHTEVHVAASHIETLEMFQVSVNLPLHLIVQGYYTDIQTRVPPSAKIDHSEVDGNTRNYRSNSMPSNAYFNVLEGHFHEANRCVLVARCLQDDETHARDRVVRYSLQWMDSRQIDANETLVRVYKVHKGDIPRAEMMLNMDVTALDDDALAIVLTNKLRTQAQESVETMPATFLQYVLNSKS</sequence>
<protein>
    <submittedName>
        <fullName evidence="2">Aste57867_12370 protein</fullName>
    </submittedName>
</protein>
<dbReference type="EMBL" id="VJMH01005356">
    <property type="protein sequence ID" value="KAF0696909.1"/>
    <property type="molecule type" value="Genomic_DNA"/>
</dbReference>
<proteinExistence type="predicted"/>
<reference evidence="2 3" key="1">
    <citation type="submission" date="2019-03" db="EMBL/GenBank/DDBJ databases">
        <authorList>
            <person name="Gaulin E."/>
            <person name="Dumas B."/>
        </authorList>
    </citation>
    <scope>NUCLEOTIDE SEQUENCE [LARGE SCALE GENOMIC DNA]</scope>
    <source>
        <strain evidence="2">CBS 568.67</strain>
    </source>
</reference>
<dbReference type="EMBL" id="CAADRA010005377">
    <property type="protein sequence ID" value="VFT89222.1"/>
    <property type="molecule type" value="Genomic_DNA"/>
</dbReference>
<organism evidence="2 3">
    <name type="scientific">Aphanomyces stellatus</name>
    <dbReference type="NCBI Taxonomy" id="120398"/>
    <lineage>
        <taxon>Eukaryota</taxon>
        <taxon>Sar</taxon>
        <taxon>Stramenopiles</taxon>
        <taxon>Oomycota</taxon>
        <taxon>Saprolegniomycetes</taxon>
        <taxon>Saprolegniales</taxon>
        <taxon>Verrucalvaceae</taxon>
        <taxon>Aphanomyces</taxon>
    </lineage>
</organism>
<gene>
    <name evidence="2" type="primary">Aste57867_12370</name>
    <name evidence="1" type="ORF">As57867_012324</name>
    <name evidence="2" type="ORF">ASTE57867_12370</name>
</gene>
<evidence type="ECO:0000313" key="1">
    <source>
        <dbReference type="EMBL" id="KAF0696909.1"/>
    </source>
</evidence>
<reference evidence="1" key="2">
    <citation type="submission" date="2019-06" db="EMBL/GenBank/DDBJ databases">
        <title>Genomics analysis of Aphanomyces spp. identifies a new class of oomycete effector associated with host adaptation.</title>
        <authorList>
            <person name="Gaulin E."/>
        </authorList>
    </citation>
    <scope>NUCLEOTIDE SEQUENCE</scope>
    <source>
        <strain evidence="1">CBS 578.67</strain>
    </source>
</reference>
<evidence type="ECO:0000313" key="3">
    <source>
        <dbReference type="Proteomes" id="UP000332933"/>
    </source>
</evidence>